<dbReference type="Proteomes" id="UP000051181">
    <property type="component" value="Unassembled WGS sequence"/>
</dbReference>
<dbReference type="EMBL" id="AZCN01000012">
    <property type="protein sequence ID" value="KRK18590.1"/>
    <property type="molecule type" value="Genomic_DNA"/>
</dbReference>
<dbReference type="GO" id="GO:0046872">
    <property type="term" value="F:metal ion binding"/>
    <property type="evidence" value="ECO:0007669"/>
    <property type="project" value="UniProtKB-KW"/>
</dbReference>
<evidence type="ECO:0000256" key="5">
    <source>
        <dbReference type="ARBA" id="ARBA00022763"/>
    </source>
</evidence>
<dbReference type="PATRIC" id="fig|913848.6.peg.329"/>
<dbReference type="InterPro" id="IPR045028">
    <property type="entry name" value="DinG/Rad3-like"/>
</dbReference>
<dbReference type="InterPro" id="IPR011604">
    <property type="entry name" value="PDDEXK-like_dom_sf"/>
</dbReference>
<evidence type="ECO:0000256" key="15">
    <source>
        <dbReference type="ARBA" id="ARBA00044969"/>
    </source>
</evidence>
<evidence type="ECO:0000313" key="18">
    <source>
        <dbReference type="EMBL" id="KRK18590.1"/>
    </source>
</evidence>
<keyword evidence="12" id="KW-0234">DNA repair</keyword>
<dbReference type="GO" id="GO:0003677">
    <property type="term" value="F:DNA binding"/>
    <property type="evidence" value="ECO:0007669"/>
    <property type="project" value="UniProtKB-KW"/>
</dbReference>
<dbReference type="Gene3D" id="3.40.50.300">
    <property type="entry name" value="P-loop containing nucleotide triphosphate hydrolases"/>
    <property type="match status" value="2"/>
</dbReference>
<keyword evidence="11" id="KW-0238">DNA-binding</keyword>
<dbReference type="InterPro" id="IPR006555">
    <property type="entry name" value="ATP-dep_Helicase_C"/>
</dbReference>
<keyword evidence="5" id="KW-0227">DNA damage</keyword>
<dbReference type="SMART" id="SM00487">
    <property type="entry name" value="DEXDc"/>
    <property type="match status" value="1"/>
</dbReference>
<dbReference type="GO" id="GO:0051539">
    <property type="term" value="F:4 iron, 4 sulfur cluster binding"/>
    <property type="evidence" value="ECO:0007669"/>
    <property type="project" value="UniProtKB-KW"/>
</dbReference>
<name>A0A0R1FAR3_9LACO</name>
<keyword evidence="10" id="KW-0411">Iron-sulfur</keyword>
<keyword evidence="13" id="KW-0413">Isomerase</keyword>
<organism evidence="18 19">
    <name type="scientific">Loigolactobacillus coryniformis subsp. coryniformis KCTC 3167 = DSM 20001</name>
    <dbReference type="NCBI Taxonomy" id="913848"/>
    <lineage>
        <taxon>Bacteria</taxon>
        <taxon>Bacillati</taxon>
        <taxon>Bacillota</taxon>
        <taxon>Bacilli</taxon>
        <taxon>Lactobacillales</taxon>
        <taxon>Lactobacillaceae</taxon>
        <taxon>Loigolactobacillus</taxon>
    </lineage>
</organism>
<dbReference type="Gene3D" id="1.10.30.20">
    <property type="entry name" value="Bacterial XPD DNA helicase, FeS cluster domain"/>
    <property type="match status" value="1"/>
</dbReference>
<evidence type="ECO:0000256" key="8">
    <source>
        <dbReference type="ARBA" id="ARBA00022840"/>
    </source>
</evidence>
<keyword evidence="9" id="KW-0408">Iron</keyword>
<dbReference type="Pfam" id="PF06733">
    <property type="entry name" value="DEAD_2"/>
    <property type="match status" value="1"/>
</dbReference>
<keyword evidence="4" id="KW-0547">Nucleotide-binding</keyword>
<comment type="catalytic activity">
    <reaction evidence="16">
        <text>ATP + H2O = ADP + phosphate + H(+)</text>
        <dbReference type="Rhea" id="RHEA:13065"/>
        <dbReference type="ChEBI" id="CHEBI:15377"/>
        <dbReference type="ChEBI" id="CHEBI:15378"/>
        <dbReference type="ChEBI" id="CHEBI:30616"/>
        <dbReference type="ChEBI" id="CHEBI:43474"/>
        <dbReference type="ChEBI" id="CHEBI:456216"/>
        <dbReference type="EC" id="5.6.2.3"/>
    </reaction>
</comment>
<dbReference type="SMART" id="SM00491">
    <property type="entry name" value="HELICc2"/>
    <property type="match status" value="1"/>
</dbReference>
<evidence type="ECO:0000256" key="11">
    <source>
        <dbReference type="ARBA" id="ARBA00023125"/>
    </source>
</evidence>
<dbReference type="PANTHER" id="PTHR11472:SF34">
    <property type="entry name" value="REGULATOR OF TELOMERE ELONGATION HELICASE 1"/>
    <property type="match status" value="1"/>
</dbReference>
<protein>
    <recommendedName>
        <fullName evidence="15">DNA 5'-3' helicase</fullName>
        <ecNumber evidence="15">5.6.2.3</ecNumber>
    </recommendedName>
</protein>
<comment type="cofactor">
    <cofactor evidence="1">
        <name>[4Fe-4S] cluster</name>
        <dbReference type="ChEBI" id="CHEBI:49883"/>
    </cofactor>
</comment>
<dbReference type="SUPFAM" id="SSF52540">
    <property type="entry name" value="P-loop containing nucleoside triphosphate hydrolases"/>
    <property type="match status" value="2"/>
</dbReference>
<reference evidence="18 19" key="1">
    <citation type="journal article" date="2015" name="Genome Announc.">
        <title>Expanding the biotechnology potential of lactobacilli through comparative genomics of 213 strains and associated genera.</title>
        <authorList>
            <person name="Sun Z."/>
            <person name="Harris H.M."/>
            <person name="McCann A."/>
            <person name="Guo C."/>
            <person name="Argimon S."/>
            <person name="Zhang W."/>
            <person name="Yang X."/>
            <person name="Jeffery I.B."/>
            <person name="Cooney J.C."/>
            <person name="Kagawa T.F."/>
            <person name="Liu W."/>
            <person name="Song Y."/>
            <person name="Salvetti E."/>
            <person name="Wrobel A."/>
            <person name="Rasinkangas P."/>
            <person name="Parkhill J."/>
            <person name="Rea M.C."/>
            <person name="O'Sullivan O."/>
            <person name="Ritari J."/>
            <person name="Douillard F.P."/>
            <person name="Paul Ross R."/>
            <person name="Yang R."/>
            <person name="Briner A.E."/>
            <person name="Felis G.E."/>
            <person name="de Vos W.M."/>
            <person name="Barrangou R."/>
            <person name="Klaenhammer T.R."/>
            <person name="Caufield P.W."/>
            <person name="Cui Y."/>
            <person name="Zhang H."/>
            <person name="O'Toole P.W."/>
        </authorList>
    </citation>
    <scope>NUCLEOTIDE SEQUENCE [LARGE SCALE GENOMIC DNA]</scope>
    <source>
        <strain evidence="18 19">DSM 20001</strain>
    </source>
</reference>
<dbReference type="EC" id="5.6.2.3" evidence="15"/>
<evidence type="ECO:0000256" key="16">
    <source>
        <dbReference type="ARBA" id="ARBA00048954"/>
    </source>
</evidence>
<gene>
    <name evidence="18" type="ORF">FD22_GL000327</name>
</gene>
<dbReference type="AlphaFoldDB" id="A0A0R1FAR3"/>
<dbReference type="Gene3D" id="1.10.275.40">
    <property type="match status" value="1"/>
</dbReference>
<dbReference type="eggNOG" id="COG1199">
    <property type="taxonomic scope" value="Bacteria"/>
</dbReference>
<dbReference type="PROSITE" id="PS51193">
    <property type="entry name" value="HELICASE_ATP_BIND_2"/>
    <property type="match status" value="1"/>
</dbReference>
<evidence type="ECO:0000256" key="9">
    <source>
        <dbReference type="ARBA" id="ARBA00023004"/>
    </source>
</evidence>
<dbReference type="InterPro" id="IPR010614">
    <property type="entry name" value="RAD3-like_helicase_DEAD"/>
</dbReference>
<keyword evidence="6" id="KW-0378">Hydrolase</keyword>
<keyword evidence="2" id="KW-0004">4Fe-4S</keyword>
<evidence type="ECO:0000256" key="3">
    <source>
        <dbReference type="ARBA" id="ARBA00022723"/>
    </source>
</evidence>
<accession>A0A0R1FAR3</accession>
<dbReference type="InterPro" id="IPR042493">
    <property type="entry name" value="XPD_DNA_FeS"/>
</dbReference>
<dbReference type="InterPro" id="IPR006554">
    <property type="entry name" value="Helicase-like_DEXD_c2"/>
</dbReference>
<evidence type="ECO:0000256" key="2">
    <source>
        <dbReference type="ARBA" id="ARBA00022485"/>
    </source>
</evidence>
<dbReference type="SMART" id="SM00488">
    <property type="entry name" value="DEXDc2"/>
    <property type="match status" value="1"/>
</dbReference>
<dbReference type="InterPro" id="IPR027417">
    <property type="entry name" value="P-loop_NTPase"/>
</dbReference>
<evidence type="ECO:0000256" key="4">
    <source>
        <dbReference type="ARBA" id="ARBA00022741"/>
    </source>
</evidence>
<dbReference type="Pfam" id="PF13307">
    <property type="entry name" value="Helicase_C_2"/>
    <property type="match status" value="1"/>
</dbReference>
<evidence type="ECO:0000256" key="1">
    <source>
        <dbReference type="ARBA" id="ARBA00001966"/>
    </source>
</evidence>
<dbReference type="Gene3D" id="3.90.320.10">
    <property type="match status" value="1"/>
</dbReference>
<dbReference type="GO" id="GO:0005524">
    <property type="term" value="F:ATP binding"/>
    <property type="evidence" value="ECO:0007669"/>
    <property type="project" value="UniProtKB-KW"/>
</dbReference>
<evidence type="ECO:0000256" key="6">
    <source>
        <dbReference type="ARBA" id="ARBA00022801"/>
    </source>
</evidence>
<dbReference type="GO" id="GO:0006281">
    <property type="term" value="P:DNA repair"/>
    <property type="evidence" value="ECO:0007669"/>
    <property type="project" value="UniProtKB-KW"/>
</dbReference>
<dbReference type="PANTHER" id="PTHR11472">
    <property type="entry name" value="DNA REPAIR DEAD HELICASE RAD3/XP-D SUBFAMILY MEMBER"/>
    <property type="match status" value="1"/>
</dbReference>
<dbReference type="InterPro" id="IPR011545">
    <property type="entry name" value="DEAD/DEAH_box_helicase_dom"/>
</dbReference>
<evidence type="ECO:0000256" key="7">
    <source>
        <dbReference type="ARBA" id="ARBA00022806"/>
    </source>
</evidence>
<dbReference type="InterPro" id="IPR014001">
    <property type="entry name" value="Helicase_ATP-bd"/>
</dbReference>
<keyword evidence="7 18" id="KW-0347">Helicase</keyword>
<evidence type="ECO:0000256" key="13">
    <source>
        <dbReference type="ARBA" id="ARBA00023235"/>
    </source>
</evidence>
<evidence type="ECO:0000256" key="10">
    <source>
        <dbReference type="ARBA" id="ARBA00023014"/>
    </source>
</evidence>
<dbReference type="Pfam" id="PF00270">
    <property type="entry name" value="DEAD"/>
    <property type="match status" value="1"/>
</dbReference>
<proteinExistence type="inferred from homology"/>
<evidence type="ECO:0000313" key="19">
    <source>
        <dbReference type="Proteomes" id="UP000051181"/>
    </source>
</evidence>
<evidence type="ECO:0000256" key="12">
    <source>
        <dbReference type="ARBA" id="ARBA00023204"/>
    </source>
</evidence>
<keyword evidence="8" id="KW-0067">ATP-binding</keyword>
<feature type="domain" description="Helicase ATP-binding" evidence="17">
    <location>
        <begin position="184"/>
        <end position="442"/>
    </location>
</feature>
<dbReference type="GO" id="GO:0016818">
    <property type="term" value="F:hydrolase activity, acting on acid anhydrides, in phosphorus-containing anhydrides"/>
    <property type="evidence" value="ECO:0007669"/>
    <property type="project" value="InterPro"/>
</dbReference>
<keyword evidence="3" id="KW-0479">Metal-binding</keyword>
<comment type="similarity">
    <text evidence="14">Belongs to the helicase family. DinG subfamily.</text>
</comment>
<evidence type="ECO:0000256" key="14">
    <source>
        <dbReference type="ARBA" id="ARBA00038058"/>
    </source>
</evidence>
<evidence type="ECO:0000259" key="17">
    <source>
        <dbReference type="PROSITE" id="PS51193"/>
    </source>
</evidence>
<dbReference type="InterPro" id="IPR014013">
    <property type="entry name" value="Helic_SF1/SF2_ATP-bd_DinG/Rad3"/>
</dbReference>
<sequence>MKRMATTRIGVRELVEFVLRSGDLNQRQGSQNTALNGARIHRRLQKQRGDDYEKEVYLKQSVTMSGREYTIDGRADGISHTTDEDYTIEEIKTSDLDFAEVSENTLQLYWGQAQVYGYILAQQKNLAAVTLQLTYFQTTTEVVTTKTKVMQQAELTAFFQQLIAEYEEWLVLRDQWRAQRNTTVKQIDFPFPAYRQGQRELAVAVYKSILLQKRLFVEAPTGTGKTISTLFPAIKALGEDKIQRVFYLTAKQSTRQVAEDALALLSQQGMQLKSITLTAKDKITFAEEVDLAPENNPYMLGYYDRVKPALRDLLMHENQLTRTVIEEYARKHTIDPFEFSLDASLFADVIICDYNYLFDPIVYLQRFFSEPDRDNFFLVDEVHNLVSRSRDMYSASVSSQTFQAVLQQAKTESSAGTSALEKLTSKVKRALTKISKPLRDDDITEMTGQAPLDSVNQALADWVAKIHDWLAEYQDNPLVDTLLDAYFASLTYLKIADLYDETYQSLVSYDHKLRQTTVKQLCLDPSAFLDRALGLGAGAILFSATLSPLSYYQQVLGNNKDSLTFRLASPFPSQNQALLVTPYIQTTYRQREQNLDRIIASIGVMVNAKVGNYLVFLPSYSYLETVQAAFAAAYPQLKTISQATQMDEIQRAEFLAQFTAQPTGTLVGFCVLGGIFSEGIDLKGERLIGVAIVGVGLPGLSTERDLVRDYFDAQQGTGFQYAYQLPGMNHVLQAAGRLIRGSHDVGVILLLDQRFASSRYTQLFPAHWQHFQRCYSVAQLTNQIDQFWQMVAVKNKALD</sequence>
<dbReference type="GO" id="GO:0043139">
    <property type="term" value="F:5'-3' DNA helicase activity"/>
    <property type="evidence" value="ECO:0007669"/>
    <property type="project" value="UniProtKB-EC"/>
</dbReference>
<comment type="caution">
    <text evidence="18">The sequence shown here is derived from an EMBL/GenBank/DDBJ whole genome shotgun (WGS) entry which is preliminary data.</text>
</comment>